<name>A0A378KQ98_9GAMM</name>
<evidence type="ECO:0000313" key="4">
    <source>
        <dbReference type="Proteomes" id="UP000254230"/>
    </source>
</evidence>
<dbReference type="OrthoDB" id="5650400at2"/>
<protein>
    <recommendedName>
        <fullName evidence="5">Riboflavin biosynthesis intermediates N-glycosidase</fullName>
    </recommendedName>
</protein>
<accession>A0A378KQ98</accession>
<dbReference type="EMBL" id="LNYR01000049">
    <property type="protein sequence ID" value="KTD42481.1"/>
    <property type="molecule type" value="Genomic_DNA"/>
</dbReference>
<dbReference type="EMBL" id="UGOW01000001">
    <property type="protein sequence ID" value="STY17064.1"/>
    <property type="molecule type" value="Genomic_DNA"/>
</dbReference>
<organism evidence="2 4">
    <name type="scientific">Legionella quateirensis</name>
    <dbReference type="NCBI Taxonomy" id="45072"/>
    <lineage>
        <taxon>Bacteria</taxon>
        <taxon>Pseudomonadati</taxon>
        <taxon>Pseudomonadota</taxon>
        <taxon>Gammaproteobacteria</taxon>
        <taxon>Legionellales</taxon>
        <taxon>Legionellaceae</taxon>
        <taxon>Legionella</taxon>
    </lineage>
</organism>
<dbReference type="STRING" id="45072.Lqua_3459"/>
<keyword evidence="3" id="KW-1185">Reference proteome</keyword>
<evidence type="ECO:0000313" key="1">
    <source>
        <dbReference type="EMBL" id="KTD42481.1"/>
    </source>
</evidence>
<sequence length="527" mass="59710">MPLPHVLINNQKIALFKHFDYFYGPLINTTPLGKFRVPQTVRINDEVLIFIWNSSEQAYHAQKILHLKSKLSANDARQQLLTTALWSIHNFSGKNSFLPEDYKNIVDELTQNYPWHFGETKKDFDRLCDAHFHVKYNPAGGSNPLTQEPYTLEFMRTVLRLKLDANPNLKHMVMQLAGEGILPIEVSRHDYNWASGPDGSGLNMLGILILEEGNRLLAEHGYSLTIADPRGAYSALQKSHRHQLSHDILEPQQNQLSVTHAAPQISQAQFPTSQHSGYWVCSQGQNRAAYISKGTVIIGIFRDKTHTEWKKSDHLNKFRDIIYNAPITNQAFVSMSQLDWIYNNANPALATKAALYQNGQALAGIFKRNGAQSDWEQSGDLSQFSALQPKKAVPNPSRRAEIPVTTLKPSNDPRSINRLLNKLNLNFYEHKQMLFWQSKVTSGGTLYRGYTLPHSIAKVLKEIDKSNTPYISYTDFKTMIENSLKQDSGSLSSQLGLSGFFRSSHVSELRKMAQEGTIESFNPTLIR</sequence>
<dbReference type="AlphaFoldDB" id="A0A378KQ98"/>
<dbReference type="Proteomes" id="UP000054639">
    <property type="component" value="Unassembled WGS sequence"/>
</dbReference>
<evidence type="ECO:0008006" key="5">
    <source>
        <dbReference type="Google" id="ProtNLM"/>
    </source>
</evidence>
<reference evidence="2 4" key="2">
    <citation type="submission" date="2018-06" db="EMBL/GenBank/DDBJ databases">
        <authorList>
            <consortium name="Pathogen Informatics"/>
            <person name="Doyle S."/>
        </authorList>
    </citation>
    <scope>NUCLEOTIDE SEQUENCE [LARGE SCALE GENOMIC DNA]</scope>
    <source>
        <strain evidence="2 4">NCTC12376</strain>
    </source>
</reference>
<gene>
    <name evidence="1" type="ORF">Lqua_3459</name>
    <name evidence="2" type="ORF">NCTC12376_00858</name>
</gene>
<dbReference type="Gene3D" id="1.10.357.40">
    <property type="entry name" value="YbiA-like"/>
    <property type="match status" value="1"/>
</dbReference>
<dbReference type="SUPFAM" id="SSF143990">
    <property type="entry name" value="YbiA-like"/>
    <property type="match status" value="1"/>
</dbReference>
<evidence type="ECO:0000313" key="2">
    <source>
        <dbReference type="EMBL" id="STY17064.1"/>
    </source>
</evidence>
<dbReference type="InterPro" id="IPR037238">
    <property type="entry name" value="YbiA-like_sf"/>
</dbReference>
<proteinExistence type="predicted"/>
<dbReference type="Proteomes" id="UP000254230">
    <property type="component" value="Unassembled WGS sequence"/>
</dbReference>
<reference evidence="1 3" key="1">
    <citation type="submission" date="2015-11" db="EMBL/GenBank/DDBJ databases">
        <title>Genomic analysis of 38 Legionella species identifies large and diverse effector repertoires.</title>
        <authorList>
            <person name="Burstein D."/>
            <person name="Amaro F."/>
            <person name="Zusman T."/>
            <person name="Lifshitz Z."/>
            <person name="Cohen O."/>
            <person name="Gilbert J.A."/>
            <person name="Pupko T."/>
            <person name="Shuman H.A."/>
            <person name="Segal G."/>
        </authorList>
    </citation>
    <scope>NUCLEOTIDE SEQUENCE [LARGE SCALE GENOMIC DNA]</scope>
    <source>
        <strain evidence="1 3">ATCC 49507</strain>
    </source>
</reference>
<evidence type="ECO:0000313" key="3">
    <source>
        <dbReference type="Proteomes" id="UP000054639"/>
    </source>
</evidence>
<dbReference type="RefSeq" id="WP_058475570.1">
    <property type="nucleotide sequence ID" value="NZ_CAAAIL010000012.1"/>
</dbReference>